<dbReference type="InterPro" id="IPR018699">
    <property type="entry name" value="DUF2203"/>
</dbReference>
<dbReference type="Proteomes" id="UP000722459">
    <property type="component" value="Unassembled WGS sequence"/>
</dbReference>
<sequence length="142" mass="17174">MPMIYFSLQEANELIQRIKPGVERIIQLRDEIELLDNTQIEFDNKSIENMLLEIELNKSFHEKNLEMYSLIGDLIRKGCIIKELKNMEIDLYSRLNKKEIAFCWKVGDEKILFWHNLNQNCEKRQPIKIVERDYMEELKKLR</sequence>
<dbReference type="Pfam" id="PF09969">
    <property type="entry name" value="DUF2203"/>
    <property type="match status" value="1"/>
</dbReference>
<reference evidence="1" key="1">
    <citation type="journal article" date="2021" name="ISME J.">
        <title>Mercury methylation by metabolically versatile and cosmopolitan marine bacteria.</title>
        <authorList>
            <person name="Lin H."/>
            <person name="Ascher D.B."/>
            <person name="Myung Y."/>
            <person name="Lamborg C.H."/>
            <person name="Hallam S.J."/>
            <person name="Gionfriddo C.M."/>
            <person name="Holt K.E."/>
            <person name="Moreau J.W."/>
        </authorList>
    </citation>
    <scope>NUCLEOTIDE SEQUENCE</scope>
    <source>
        <strain evidence="1">SI075_bin30</strain>
    </source>
</reference>
<dbReference type="PIRSF" id="PIRSF016498">
    <property type="entry name" value="UCP016498"/>
    <property type="match status" value="1"/>
</dbReference>
<evidence type="ECO:0000313" key="1">
    <source>
        <dbReference type="EMBL" id="MBT4870482.1"/>
    </source>
</evidence>
<proteinExistence type="predicted"/>
<organism evidence="1 2">
    <name type="scientific">Candidatus Iainarchaeum sp</name>
    <dbReference type="NCBI Taxonomy" id="3101447"/>
    <lineage>
        <taxon>Archaea</taxon>
        <taxon>Candidatus Iainarchaeota</taxon>
        <taxon>Candidatus Iainarchaeia</taxon>
        <taxon>Candidatus Iainarchaeales</taxon>
        <taxon>Candidatus Iainarchaeaceae</taxon>
        <taxon>Candidatus Iainarchaeum</taxon>
    </lineage>
</organism>
<evidence type="ECO:0000313" key="2">
    <source>
        <dbReference type="Proteomes" id="UP000722459"/>
    </source>
</evidence>
<gene>
    <name evidence="1" type="ORF">HON47_02830</name>
</gene>
<name>A0A8T5GF03_9ARCH</name>
<accession>A0A8T5GF03</accession>
<dbReference type="EMBL" id="JABJNZ010000037">
    <property type="protein sequence ID" value="MBT4870482.1"/>
    <property type="molecule type" value="Genomic_DNA"/>
</dbReference>
<dbReference type="AlphaFoldDB" id="A0A8T5GF03"/>
<comment type="caution">
    <text evidence="1">The sequence shown here is derived from an EMBL/GenBank/DDBJ whole genome shotgun (WGS) entry which is preliminary data.</text>
</comment>
<protein>
    <submittedName>
        <fullName evidence="1">DUF2203 family protein</fullName>
    </submittedName>
</protein>